<dbReference type="InterPro" id="IPR015590">
    <property type="entry name" value="Aldehyde_DH_dom"/>
</dbReference>
<evidence type="ECO:0000313" key="10">
    <source>
        <dbReference type="Proteomes" id="UP000238385"/>
    </source>
</evidence>
<keyword evidence="5 7" id="KW-0560">Oxidoreductase</keyword>
<sequence length="418" mass="44794">MDVAAYMAELGQQARAAAREVARSTTAVRNQALLATADALDKARQELVLANQKDLASGRASGLDDAMLDRLELTGARIDTMIEGLRQVAALPDPVGVITDMTYRPSGIQVGKMRVPLGVIGIIYESRPNVTVEAASLCLKSGNATILRGGSEAIHSNQAIAACLASGLASVGLPESAVQVVTTTDRAAVGELITMPQYVDVIVPRGGKGLIERISRDARVPVIKHLDGICHVYIDSHADPEKALRVAVNSKTHRYGTCNTMETLLVDQEIADDMLPLLAAEFTAKGVELRGCERTRTVLNDIVQATEDDWHAEYLAPVLAVRVVDGLDGAIDHINHYSSQHTDSIITENYTRARRFLTEVDSSSVMVNASTRFADGFEYGLGAEIGISTDKIHARGPVGLEGLTSQKYVVFGDGHVRA</sequence>
<accession>A0A2T1KB99</accession>
<dbReference type="CDD" id="cd07079">
    <property type="entry name" value="ALDH_F18-19_ProA-GPR"/>
    <property type="match status" value="1"/>
</dbReference>
<dbReference type="GO" id="GO:0005737">
    <property type="term" value="C:cytoplasm"/>
    <property type="evidence" value="ECO:0007669"/>
    <property type="project" value="UniProtKB-SubCell"/>
</dbReference>
<keyword evidence="10" id="KW-1185">Reference proteome</keyword>
<dbReference type="FunFam" id="3.40.309.10:FF:000006">
    <property type="entry name" value="Gamma-glutamyl phosphate reductase"/>
    <property type="match status" value="1"/>
</dbReference>
<dbReference type="PIRSF" id="PIRSF000151">
    <property type="entry name" value="GPR"/>
    <property type="match status" value="1"/>
</dbReference>
<dbReference type="Gene3D" id="3.40.605.10">
    <property type="entry name" value="Aldehyde Dehydrogenase, Chain A, domain 1"/>
    <property type="match status" value="1"/>
</dbReference>
<dbReference type="InterPro" id="IPR000965">
    <property type="entry name" value="GPR_dom"/>
</dbReference>
<protein>
    <recommendedName>
        <fullName evidence="7">Gamma-glutamyl phosphate reductase</fullName>
        <shortName evidence="7">GPR</shortName>
        <ecNumber evidence="7">1.2.1.41</ecNumber>
    </recommendedName>
    <alternativeName>
        <fullName evidence="7">Glutamate-5-semialdehyde dehydrogenase</fullName>
    </alternativeName>
    <alternativeName>
        <fullName evidence="7">Glutamyl-gamma-semialdehyde dehydrogenase</fullName>
        <shortName evidence="7">GSA dehydrogenase</shortName>
    </alternativeName>
</protein>
<dbReference type="SUPFAM" id="SSF53720">
    <property type="entry name" value="ALDH-like"/>
    <property type="match status" value="1"/>
</dbReference>
<dbReference type="NCBIfam" id="NF001221">
    <property type="entry name" value="PRK00197.1"/>
    <property type="match status" value="1"/>
</dbReference>
<dbReference type="PROSITE" id="PS01223">
    <property type="entry name" value="PROA"/>
    <property type="match status" value="1"/>
</dbReference>
<dbReference type="Pfam" id="PF00171">
    <property type="entry name" value="Aldedh"/>
    <property type="match status" value="2"/>
</dbReference>
<dbReference type="EC" id="1.2.1.41" evidence="7"/>
<feature type="domain" description="Aldehyde dehydrogenase" evidence="8">
    <location>
        <begin position="12"/>
        <end position="283"/>
    </location>
</feature>
<evidence type="ECO:0000256" key="1">
    <source>
        <dbReference type="ARBA" id="ARBA00004985"/>
    </source>
</evidence>
<dbReference type="EMBL" id="PXNN01000016">
    <property type="protein sequence ID" value="PSF07330.1"/>
    <property type="molecule type" value="Genomic_DNA"/>
</dbReference>
<evidence type="ECO:0000313" key="9">
    <source>
        <dbReference type="EMBL" id="PSF07330.1"/>
    </source>
</evidence>
<organism evidence="9 10">
    <name type="scientific">Marinobacter halophilus</name>
    <dbReference type="NCBI Taxonomy" id="1323740"/>
    <lineage>
        <taxon>Bacteria</taxon>
        <taxon>Pseudomonadati</taxon>
        <taxon>Pseudomonadota</taxon>
        <taxon>Gammaproteobacteria</taxon>
        <taxon>Pseudomonadales</taxon>
        <taxon>Marinobacteraceae</taxon>
        <taxon>Marinobacter</taxon>
    </lineage>
</organism>
<dbReference type="InterPro" id="IPR020593">
    <property type="entry name" value="G-glutamylP_reductase_CS"/>
</dbReference>
<name>A0A2T1KB99_9GAMM</name>
<dbReference type="InterPro" id="IPR016162">
    <property type="entry name" value="Ald_DH_N"/>
</dbReference>
<dbReference type="UniPathway" id="UPA00098">
    <property type="reaction ID" value="UER00360"/>
</dbReference>
<feature type="domain" description="Aldehyde dehydrogenase" evidence="8">
    <location>
        <begin position="303"/>
        <end position="374"/>
    </location>
</feature>
<dbReference type="InterPro" id="IPR016161">
    <property type="entry name" value="Ald_DH/histidinol_DH"/>
</dbReference>
<dbReference type="PANTHER" id="PTHR11063:SF8">
    <property type="entry name" value="DELTA-1-PYRROLINE-5-CARBOXYLATE SYNTHASE"/>
    <property type="match status" value="1"/>
</dbReference>
<dbReference type="NCBIfam" id="TIGR00407">
    <property type="entry name" value="proA"/>
    <property type="match status" value="1"/>
</dbReference>
<dbReference type="Proteomes" id="UP000238385">
    <property type="component" value="Unassembled WGS sequence"/>
</dbReference>
<gene>
    <name evidence="7" type="primary">proA</name>
    <name evidence="9" type="ORF">C7H08_12745</name>
</gene>
<comment type="similarity">
    <text evidence="7">Belongs to the gamma-glutamyl phosphate reductase family.</text>
</comment>
<evidence type="ECO:0000256" key="4">
    <source>
        <dbReference type="ARBA" id="ARBA00022857"/>
    </source>
</evidence>
<keyword evidence="3 7" id="KW-0641">Proline biosynthesis</keyword>
<evidence type="ECO:0000256" key="2">
    <source>
        <dbReference type="ARBA" id="ARBA00022605"/>
    </source>
</evidence>
<dbReference type="GO" id="GO:0004350">
    <property type="term" value="F:glutamate-5-semialdehyde dehydrogenase activity"/>
    <property type="evidence" value="ECO:0007669"/>
    <property type="project" value="UniProtKB-UniRule"/>
</dbReference>
<evidence type="ECO:0000256" key="6">
    <source>
        <dbReference type="ARBA" id="ARBA00049024"/>
    </source>
</evidence>
<evidence type="ECO:0000256" key="3">
    <source>
        <dbReference type="ARBA" id="ARBA00022650"/>
    </source>
</evidence>
<evidence type="ECO:0000256" key="7">
    <source>
        <dbReference type="HAMAP-Rule" id="MF_00412"/>
    </source>
</evidence>
<dbReference type="RefSeq" id="WP_106672504.1">
    <property type="nucleotide sequence ID" value="NZ_BMFE01000004.1"/>
</dbReference>
<dbReference type="InterPro" id="IPR012134">
    <property type="entry name" value="Glu-5-SA_DH"/>
</dbReference>
<proteinExistence type="inferred from homology"/>
<comment type="subcellular location">
    <subcellularLocation>
        <location evidence="7">Cytoplasm</location>
    </subcellularLocation>
</comment>
<evidence type="ECO:0000259" key="8">
    <source>
        <dbReference type="Pfam" id="PF00171"/>
    </source>
</evidence>
<dbReference type="GO" id="GO:0050661">
    <property type="term" value="F:NADP binding"/>
    <property type="evidence" value="ECO:0007669"/>
    <property type="project" value="InterPro"/>
</dbReference>
<dbReference type="InterPro" id="IPR016163">
    <property type="entry name" value="Ald_DH_C"/>
</dbReference>
<keyword evidence="7" id="KW-0963">Cytoplasm</keyword>
<comment type="pathway">
    <text evidence="1 7">Amino-acid biosynthesis; L-proline biosynthesis; L-glutamate 5-semialdehyde from L-glutamate: step 2/2.</text>
</comment>
<dbReference type="GO" id="GO:0055129">
    <property type="term" value="P:L-proline biosynthetic process"/>
    <property type="evidence" value="ECO:0007669"/>
    <property type="project" value="UniProtKB-UniRule"/>
</dbReference>
<reference evidence="9 10" key="1">
    <citation type="submission" date="2018-03" db="EMBL/GenBank/DDBJ databases">
        <title>Marinobacter brunus sp. nov., a marine bacterium of Gamma-proteobacteria isolated from the surface seawater of the South China Sea.</title>
        <authorList>
            <person name="Cheng H."/>
            <person name="Wu Y.-H."/>
            <person name="Xamxidin M."/>
            <person name="Xu X.-W."/>
        </authorList>
    </citation>
    <scope>NUCLEOTIDE SEQUENCE [LARGE SCALE GENOMIC DNA]</scope>
    <source>
        <strain evidence="9 10">JCM 30472</strain>
    </source>
</reference>
<dbReference type="AlphaFoldDB" id="A0A2T1KB99"/>
<keyword evidence="2 7" id="KW-0028">Amino-acid biosynthesis</keyword>
<evidence type="ECO:0000256" key="5">
    <source>
        <dbReference type="ARBA" id="ARBA00023002"/>
    </source>
</evidence>
<dbReference type="PANTHER" id="PTHR11063">
    <property type="entry name" value="GLUTAMATE SEMIALDEHYDE DEHYDROGENASE"/>
    <property type="match status" value="1"/>
</dbReference>
<dbReference type="OrthoDB" id="9809970at2"/>
<keyword evidence="4 7" id="KW-0521">NADP</keyword>
<comment type="function">
    <text evidence="7">Catalyzes the NADPH-dependent reduction of L-glutamate 5-phosphate into L-glutamate 5-semialdehyde and phosphate. The product spontaneously undergoes cyclization to form 1-pyrroline-5-carboxylate.</text>
</comment>
<dbReference type="Gene3D" id="3.40.309.10">
    <property type="entry name" value="Aldehyde Dehydrogenase, Chain A, domain 2"/>
    <property type="match status" value="1"/>
</dbReference>
<comment type="catalytic activity">
    <reaction evidence="6 7">
        <text>L-glutamate 5-semialdehyde + phosphate + NADP(+) = L-glutamyl 5-phosphate + NADPH + H(+)</text>
        <dbReference type="Rhea" id="RHEA:19541"/>
        <dbReference type="ChEBI" id="CHEBI:15378"/>
        <dbReference type="ChEBI" id="CHEBI:43474"/>
        <dbReference type="ChEBI" id="CHEBI:57783"/>
        <dbReference type="ChEBI" id="CHEBI:58066"/>
        <dbReference type="ChEBI" id="CHEBI:58274"/>
        <dbReference type="ChEBI" id="CHEBI:58349"/>
        <dbReference type="EC" id="1.2.1.41"/>
    </reaction>
</comment>
<dbReference type="HAMAP" id="MF_00412">
    <property type="entry name" value="ProA"/>
    <property type="match status" value="1"/>
</dbReference>
<comment type="caution">
    <text evidence="9">The sequence shown here is derived from an EMBL/GenBank/DDBJ whole genome shotgun (WGS) entry which is preliminary data.</text>
</comment>